<gene>
    <name evidence="1" type="ORF">SPELUC_LOCUS7256</name>
</gene>
<dbReference type="EMBL" id="CAJVPW010009359">
    <property type="protein sequence ID" value="CAG8604419.1"/>
    <property type="molecule type" value="Genomic_DNA"/>
</dbReference>
<reference evidence="1" key="1">
    <citation type="submission" date="2021-06" db="EMBL/GenBank/DDBJ databases">
        <authorList>
            <person name="Kallberg Y."/>
            <person name="Tangrot J."/>
            <person name="Rosling A."/>
        </authorList>
    </citation>
    <scope>NUCLEOTIDE SEQUENCE</scope>
    <source>
        <strain evidence="1">28 12/20/2015</strain>
    </source>
</reference>
<evidence type="ECO:0000313" key="2">
    <source>
        <dbReference type="Proteomes" id="UP000789366"/>
    </source>
</evidence>
<comment type="caution">
    <text evidence="1">The sequence shown here is derived from an EMBL/GenBank/DDBJ whole genome shotgun (WGS) entry which is preliminary data.</text>
</comment>
<evidence type="ECO:0000313" key="1">
    <source>
        <dbReference type="EMBL" id="CAG8604419.1"/>
    </source>
</evidence>
<proteinExistence type="predicted"/>
<dbReference type="Proteomes" id="UP000789366">
    <property type="component" value="Unassembled WGS sequence"/>
</dbReference>
<organism evidence="1 2">
    <name type="scientific">Cetraspora pellucida</name>
    <dbReference type="NCBI Taxonomy" id="1433469"/>
    <lineage>
        <taxon>Eukaryota</taxon>
        <taxon>Fungi</taxon>
        <taxon>Fungi incertae sedis</taxon>
        <taxon>Mucoromycota</taxon>
        <taxon>Glomeromycotina</taxon>
        <taxon>Glomeromycetes</taxon>
        <taxon>Diversisporales</taxon>
        <taxon>Gigasporaceae</taxon>
        <taxon>Cetraspora</taxon>
    </lineage>
</organism>
<feature type="non-terminal residue" evidence="1">
    <location>
        <position position="60"/>
    </location>
</feature>
<accession>A0ACA9MPR6</accession>
<name>A0ACA9MPR6_9GLOM</name>
<sequence length="60" mass="7000">MDEILENFEEFENDDDLEKYIAEIEEVELEKTFSTNTNTDAQISEIEETNTESSDRCTSD</sequence>
<keyword evidence="2" id="KW-1185">Reference proteome</keyword>
<protein>
    <submittedName>
        <fullName evidence="1">10238_t:CDS:1</fullName>
    </submittedName>
</protein>